<protein>
    <submittedName>
        <fullName evidence="5">Transcriptional regulator MarR family</fullName>
    </submittedName>
</protein>
<evidence type="ECO:0000256" key="1">
    <source>
        <dbReference type="ARBA" id="ARBA00023015"/>
    </source>
</evidence>
<sequence length="153" mass="17634">MRTIIEKGGSMEHDKRVGLAVRIFSNHIGREIEHQITNNLPNGITGLQGRVICFIKSRADDVFQKDIEEEYDIRRSTATGMLQLMEKNGLLIREAVSYDARLKKIVLTDKALKIHDQIIEEIDRIENQLINDLTEDEINTFFSIIKKITNNIK</sequence>
<accession>H6LIE6</accession>
<dbReference type="Pfam" id="PF12802">
    <property type="entry name" value="MarR_2"/>
    <property type="match status" value="1"/>
</dbReference>
<dbReference type="KEGG" id="awo:Awo_c05210"/>
<dbReference type="HOGENOM" id="CLU_083287_29_1_9"/>
<dbReference type="Gene3D" id="1.10.10.10">
    <property type="entry name" value="Winged helix-like DNA-binding domain superfamily/Winged helix DNA-binding domain"/>
    <property type="match status" value="1"/>
</dbReference>
<dbReference type="PANTHER" id="PTHR42756">
    <property type="entry name" value="TRANSCRIPTIONAL REGULATOR, MARR"/>
    <property type="match status" value="1"/>
</dbReference>
<name>H6LIE6_ACEWD</name>
<evidence type="ECO:0000259" key="4">
    <source>
        <dbReference type="PROSITE" id="PS50995"/>
    </source>
</evidence>
<organism evidence="5 6">
    <name type="scientific">Acetobacterium woodii (strain ATCC 29683 / DSM 1030 / JCM 2381 / KCTC 1655 / WB1)</name>
    <dbReference type="NCBI Taxonomy" id="931626"/>
    <lineage>
        <taxon>Bacteria</taxon>
        <taxon>Bacillati</taxon>
        <taxon>Bacillota</taxon>
        <taxon>Clostridia</taxon>
        <taxon>Eubacteriales</taxon>
        <taxon>Eubacteriaceae</taxon>
        <taxon>Acetobacterium</taxon>
    </lineage>
</organism>
<dbReference type="InterPro" id="IPR036390">
    <property type="entry name" value="WH_DNA-bd_sf"/>
</dbReference>
<reference evidence="5 6" key="2">
    <citation type="journal article" date="2012" name="PLoS ONE">
        <title>An ancient pathway combining carbon dioxide fixation with the generation and utilization of a sodium ion gradient for ATP synthesis.</title>
        <authorList>
            <person name="Poehlein A."/>
            <person name="Schmidt S."/>
            <person name="Kaster A.K."/>
            <person name="Goenrich M."/>
            <person name="Vollmers J."/>
            <person name="Thurmer A."/>
            <person name="Bertsch J."/>
            <person name="Schuchmann K."/>
            <person name="Voigt B."/>
            <person name="Hecker M."/>
            <person name="Daniel R."/>
            <person name="Thauer R.K."/>
            <person name="Gottschalk G."/>
            <person name="Muller V."/>
        </authorList>
    </citation>
    <scope>NUCLEOTIDE SEQUENCE [LARGE SCALE GENOMIC DNA]</scope>
    <source>
        <strain evidence="6">ATCC 29683 / DSM 1030 / JCM 2381 / KCTC 1655 / WB1</strain>
    </source>
</reference>
<dbReference type="PROSITE" id="PS50995">
    <property type="entry name" value="HTH_MARR_2"/>
    <property type="match status" value="1"/>
</dbReference>
<keyword evidence="1" id="KW-0805">Transcription regulation</keyword>
<dbReference type="InterPro" id="IPR036388">
    <property type="entry name" value="WH-like_DNA-bd_sf"/>
</dbReference>
<gene>
    <name evidence="5" type="ordered locus">Awo_c05210</name>
</gene>
<keyword evidence="3" id="KW-0804">Transcription</keyword>
<dbReference type="InterPro" id="IPR000835">
    <property type="entry name" value="HTH_MarR-typ"/>
</dbReference>
<dbReference type="PANTHER" id="PTHR42756:SF1">
    <property type="entry name" value="TRANSCRIPTIONAL REPRESSOR OF EMRAB OPERON"/>
    <property type="match status" value="1"/>
</dbReference>
<dbReference type="STRING" id="931626.Awo_c05210"/>
<feature type="domain" description="HTH marR-type" evidence="4">
    <location>
        <begin position="1"/>
        <end position="150"/>
    </location>
</feature>
<evidence type="ECO:0000256" key="2">
    <source>
        <dbReference type="ARBA" id="ARBA00023125"/>
    </source>
</evidence>
<dbReference type="AlphaFoldDB" id="H6LIE6"/>
<reference evidence="6" key="1">
    <citation type="submission" date="2011-07" db="EMBL/GenBank/DDBJ databases">
        <title>Complete genome sequence of Acetobacterium woodii.</title>
        <authorList>
            <person name="Poehlein A."/>
            <person name="Schmidt S."/>
            <person name="Kaster A.-K."/>
            <person name="Goenrich M."/>
            <person name="Vollmers J."/>
            <person name="Thuermer A."/>
            <person name="Gottschalk G."/>
            <person name="Thauer R.K."/>
            <person name="Daniel R."/>
            <person name="Mueller V."/>
        </authorList>
    </citation>
    <scope>NUCLEOTIDE SEQUENCE [LARGE SCALE GENOMIC DNA]</scope>
    <source>
        <strain evidence="6">ATCC 29683 / DSM 1030 / JCM 2381 / KCTC 1655 / WB1</strain>
    </source>
</reference>
<dbReference type="PRINTS" id="PR00598">
    <property type="entry name" value="HTHMARR"/>
</dbReference>
<evidence type="ECO:0000256" key="3">
    <source>
        <dbReference type="ARBA" id="ARBA00023163"/>
    </source>
</evidence>
<keyword evidence="6" id="KW-1185">Reference proteome</keyword>
<dbReference type="eggNOG" id="COG1846">
    <property type="taxonomic scope" value="Bacteria"/>
</dbReference>
<dbReference type="SUPFAM" id="SSF46785">
    <property type="entry name" value="Winged helix' DNA-binding domain"/>
    <property type="match status" value="1"/>
</dbReference>
<dbReference type="Proteomes" id="UP000007177">
    <property type="component" value="Chromosome"/>
</dbReference>
<dbReference type="EMBL" id="CP002987">
    <property type="protein sequence ID" value="AFA47320.1"/>
    <property type="molecule type" value="Genomic_DNA"/>
</dbReference>
<evidence type="ECO:0000313" key="5">
    <source>
        <dbReference type="EMBL" id="AFA47320.1"/>
    </source>
</evidence>
<proteinExistence type="predicted"/>
<dbReference type="GO" id="GO:0003677">
    <property type="term" value="F:DNA binding"/>
    <property type="evidence" value="ECO:0007669"/>
    <property type="project" value="UniProtKB-KW"/>
</dbReference>
<dbReference type="GO" id="GO:0003700">
    <property type="term" value="F:DNA-binding transcription factor activity"/>
    <property type="evidence" value="ECO:0007669"/>
    <property type="project" value="InterPro"/>
</dbReference>
<evidence type="ECO:0000313" key="6">
    <source>
        <dbReference type="Proteomes" id="UP000007177"/>
    </source>
</evidence>
<keyword evidence="2" id="KW-0238">DNA-binding</keyword>
<dbReference type="SMART" id="SM00347">
    <property type="entry name" value="HTH_MARR"/>
    <property type="match status" value="1"/>
</dbReference>